<dbReference type="OrthoDB" id="9970435at2759"/>
<dbReference type="EMBL" id="PKPP01003095">
    <property type="protein sequence ID" value="PWA71364.1"/>
    <property type="molecule type" value="Genomic_DNA"/>
</dbReference>
<sequence>MKFGKEFASQMVPEWQEAYMNYNHLKVHIKEIMIFRQLQRNESTTLYQANPPLPSKKYSRKRKVSLHRAFGGLTNGNSGRKDGKDDEVILISAMQQSEEERYQTVFLRTLEDGGESELEFFKRLDDEFNKVISFYKSKVGEMVNEAEELSKQMNALIALRIKLEDPLFCSSTPIFSSFRITDEQITG</sequence>
<dbReference type="GO" id="GO:0016036">
    <property type="term" value="P:cellular response to phosphate starvation"/>
    <property type="evidence" value="ECO:0007669"/>
    <property type="project" value="TreeGrafter"/>
</dbReference>
<evidence type="ECO:0000256" key="3">
    <source>
        <dbReference type="ARBA" id="ARBA00043939"/>
    </source>
</evidence>
<reference evidence="5 6" key="1">
    <citation type="journal article" date="2018" name="Mol. Plant">
        <title>The genome of Artemisia annua provides insight into the evolution of Asteraceae family and artemisinin biosynthesis.</title>
        <authorList>
            <person name="Shen Q."/>
            <person name="Zhang L."/>
            <person name="Liao Z."/>
            <person name="Wang S."/>
            <person name="Yan T."/>
            <person name="Shi P."/>
            <person name="Liu M."/>
            <person name="Fu X."/>
            <person name="Pan Q."/>
            <person name="Wang Y."/>
            <person name="Lv Z."/>
            <person name="Lu X."/>
            <person name="Zhang F."/>
            <person name="Jiang W."/>
            <person name="Ma Y."/>
            <person name="Chen M."/>
            <person name="Hao X."/>
            <person name="Li L."/>
            <person name="Tang Y."/>
            <person name="Lv G."/>
            <person name="Zhou Y."/>
            <person name="Sun X."/>
            <person name="Brodelius P.E."/>
            <person name="Rose J.K.C."/>
            <person name="Tang K."/>
        </authorList>
    </citation>
    <scope>NUCLEOTIDE SEQUENCE [LARGE SCALE GENOMIC DNA]</scope>
    <source>
        <strain evidence="6">cv. Huhao1</strain>
        <tissue evidence="5">Leaf</tissue>
    </source>
</reference>
<gene>
    <name evidence="5" type="ORF">CTI12_AA278580</name>
</gene>
<keyword evidence="2" id="KW-1003">Cell membrane</keyword>
<dbReference type="PANTHER" id="PTHR10783:SF124">
    <property type="entry name" value="PHOSPHATE TRANSPORTER PHO1 HOMOLOG 9"/>
    <property type="match status" value="1"/>
</dbReference>
<dbReference type="PANTHER" id="PTHR10783">
    <property type="entry name" value="XENOTROPIC AND POLYTROPIC RETROVIRUS RECEPTOR 1-RELATED"/>
    <property type="match status" value="1"/>
</dbReference>
<evidence type="ECO:0000313" key="5">
    <source>
        <dbReference type="EMBL" id="PWA71364.1"/>
    </source>
</evidence>
<comment type="function">
    <text evidence="3">May transport inorganic phosphate (Pi).</text>
</comment>
<evidence type="ECO:0000256" key="2">
    <source>
        <dbReference type="ARBA" id="ARBA00022475"/>
    </source>
</evidence>
<dbReference type="GO" id="GO:0006817">
    <property type="term" value="P:phosphate ion transport"/>
    <property type="evidence" value="ECO:0007669"/>
    <property type="project" value="TreeGrafter"/>
</dbReference>
<dbReference type="AlphaFoldDB" id="A0A2U1NCX5"/>
<name>A0A2U1NCX5_ARTAN</name>
<feature type="domain" description="SPX" evidence="4">
    <location>
        <begin position="1"/>
        <end position="187"/>
    </location>
</feature>
<evidence type="ECO:0000256" key="1">
    <source>
        <dbReference type="ARBA" id="ARBA00004651"/>
    </source>
</evidence>
<comment type="caution">
    <text evidence="5">The sequence shown here is derived from an EMBL/GenBank/DDBJ whole genome shotgun (WGS) entry which is preliminary data.</text>
</comment>
<accession>A0A2U1NCX5</accession>
<dbReference type="PROSITE" id="PS51382">
    <property type="entry name" value="SPX"/>
    <property type="match status" value="1"/>
</dbReference>
<dbReference type="CDD" id="cd14476">
    <property type="entry name" value="SPX_PHO1_like"/>
    <property type="match status" value="1"/>
</dbReference>
<dbReference type="GO" id="GO:0005886">
    <property type="term" value="C:plasma membrane"/>
    <property type="evidence" value="ECO:0007669"/>
    <property type="project" value="UniProtKB-SubCell"/>
</dbReference>
<dbReference type="STRING" id="35608.A0A2U1NCX5"/>
<dbReference type="InterPro" id="IPR034092">
    <property type="entry name" value="PHO1_SPX"/>
</dbReference>
<dbReference type="Proteomes" id="UP000245207">
    <property type="component" value="Unassembled WGS sequence"/>
</dbReference>
<keyword evidence="2" id="KW-0472">Membrane</keyword>
<evidence type="ECO:0000259" key="4">
    <source>
        <dbReference type="PROSITE" id="PS51382"/>
    </source>
</evidence>
<dbReference type="InterPro" id="IPR004331">
    <property type="entry name" value="SPX_dom"/>
</dbReference>
<dbReference type="GO" id="GO:0000822">
    <property type="term" value="F:inositol hexakisphosphate binding"/>
    <property type="evidence" value="ECO:0007669"/>
    <property type="project" value="TreeGrafter"/>
</dbReference>
<proteinExistence type="predicted"/>
<dbReference type="Pfam" id="PF03105">
    <property type="entry name" value="SPX"/>
    <property type="match status" value="1"/>
</dbReference>
<evidence type="ECO:0000313" key="6">
    <source>
        <dbReference type="Proteomes" id="UP000245207"/>
    </source>
</evidence>
<organism evidence="5 6">
    <name type="scientific">Artemisia annua</name>
    <name type="common">Sweet wormwood</name>
    <dbReference type="NCBI Taxonomy" id="35608"/>
    <lineage>
        <taxon>Eukaryota</taxon>
        <taxon>Viridiplantae</taxon>
        <taxon>Streptophyta</taxon>
        <taxon>Embryophyta</taxon>
        <taxon>Tracheophyta</taxon>
        <taxon>Spermatophyta</taxon>
        <taxon>Magnoliopsida</taxon>
        <taxon>eudicotyledons</taxon>
        <taxon>Gunneridae</taxon>
        <taxon>Pentapetalae</taxon>
        <taxon>asterids</taxon>
        <taxon>campanulids</taxon>
        <taxon>Asterales</taxon>
        <taxon>Asteraceae</taxon>
        <taxon>Asteroideae</taxon>
        <taxon>Anthemideae</taxon>
        <taxon>Artemisiinae</taxon>
        <taxon>Artemisia</taxon>
    </lineage>
</organism>
<dbReference type="GO" id="GO:0005802">
    <property type="term" value="C:trans-Golgi network"/>
    <property type="evidence" value="ECO:0007669"/>
    <property type="project" value="TreeGrafter"/>
</dbReference>
<protein>
    <submittedName>
        <fullName evidence="5">EXS, C-terminal</fullName>
    </submittedName>
</protein>
<comment type="subcellular location">
    <subcellularLocation>
        <location evidence="1">Cell membrane</location>
        <topology evidence="1">Multi-pass membrane protein</topology>
    </subcellularLocation>
</comment>
<keyword evidence="6" id="KW-1185">Reference proteome</keyword>